<dbReference type="PANTHER" id="PTHR28160">
    <property type="entry name" value="54S RIBOSOMAL PROTEIN L15, MITOCHONDRIAL"/>
    <property type="match status" value="1"/>
</dbReference>
<feature type="compositionally biased region" description="Polar residues" evidence="1">
    <location>
        <begin position="47"/>
        <end position="66"/>
    </location>
</feature>
<protein>
    <recommendedName>
        <fullName evidence="2">RNase III domain-containing protein</fullName>
    </recommendedName>
</protein>
<dbReference type="HOGENOM" id="CLU_057354_0_0_1"/>
<sequence length="267" mass="29849">MASKISPLQTIAAGFAQPACRRAPRFILPFCSQSQPSSRRRISSSRAPQEQQAVSNSIPRWQQTPSAMKAPVRLRESPNKTEFKVNSDPAVLDNFYVRMLGQNGDKLLSEEVKWQAVTHKSFDQGRRGFNDRLAYFGKQIILLQASLALVQNPTAYAQPSKPDPFERLPYDSAALKGLEVLSQNTRSQLTRKKQMSALARHYGINEVMRWVPRMQHDLTESGVDTIYTHAMYAVIGAIALEHGSKVANEIVRDRILKPLGFQIGGSA</sequence>
<accession>A0A022W2Z5</accession>
<dbReference type="InterPro" id="IPR036389">
    <property type="entry name" value="RNase_III_sf"/>
</dbReference>
<dbReference type="InterPro" id="IPR040030">
    <property type="entry name" value="Ribosomal_mL57"/>
</dbReference>
<evidence type="ECO:0000256" key="1">
    <source>
        <dbReference type="SAM" id="MobiDB-lite"/>
    </source>
</evidence>
<reference evidence="3" key="1">
    <citation type="submission" date="2014-02" db="EMBL/GenBank/DDBJ databases">
        <title>The Genome Sequence of Trichophyton rubrum (morphotype fischeri) CBS 288.86.</title>
        <authorList>
            <consortium name="The Broad Institute Genomics Platform"/>
            <person name="Cuomo C.A."/>
            <person name="White T.C."/>
            <person name="Graser Y."/>
            <person name="Martinez-Rossi N."/>
            <person name="Heitman J."/>
            <person name="Young S.K."/>
            <person name="Zeng Q."/>
            <person name="Gargeya S."/>
            <person name="Abouelleil A."/>
            <person name="Alvarado L."/>
            <person name="Chapman S.B."/>
            <person name="Gainer-Dewar J."/>
            <person name="Goldberg J."/>
            <person name="Griggs A."/>
            <person name="Gujja S."/>
            <person name="Hansen M."/>
            <person name="Howarth C."/>
            <person name="Imamovic A."/>
            <person name="Larimer J."/>
            <person name="Martinez D."/>
            <person name="Murphy C."/>
            <person name="Pearson M.D."/>
            <person name="Persinoti G."/>
            <person name="Poon T."/>
            <person name="Priest M."/>
            <person name="Roberts A.D."/>
            <person name="Saif S."/>
            <person name="Shea T.D."/>
            <person name="Sykes S.N."/>
            <person name="Wortman J."/>
            <person name="Nusbaum C."/>
            <person name="Birren B."/>
        </authorList>
    </citation>
    <scope>NUCLEOTIDE SEQUENCE [LARGE SCALE GENOMIC DNA]</scope>
    <source>
        <strain evidence="3">CBS 288.86</strain>
    </source>
</reference>
<dbReference type="OrthoDB" id="2281895at2759"/>
<dbReference type="Pfam" id="PF14622">
    <property type="entry name" value="Ribonucleas_3_3"/>
    <property type="match status" value="1"/>
</dbReference>
<dbReference type="GO" id="GO:0004525">
    <property type="term" value="F:ribonuclease III activity"/>
    <property type="evidence" value="ECO:0007669"/>
    <property type="project" value="InterPro"/>
</dbReference>
<dbReference type="PANTHER" id="PTHR28160:SF1">
    <property type="entry name" value="LARGE RIBOSOMAL SUBUNIT PROTEIN ML57"/>
    <property type="match status" value="1"/>
</dbReference>
<dbReference type="AlphaFoldDB" id="A0A022W2Z5"/>
<dbReference type="GO" id="GO:0005762">
    <property type="term" value="C:mitochondrial large ribosomal subunit"/>
    <property type="evidence" value="ECO:0007669"/>
    <property type="project" value="InterPro"/>
</dbReference>
<dbReference type="InterPro" id="IPR000999">
    <property type="entry name" value="RNase_III_dom"/>
</dbReference>
<gene>
    <name evidence="3" type="ORF">H103_04461</name>
</gene>
<organism evidence="3">
    <name type="scientific">Trichophyton rubrum CBS 288.86</name>
    <dbReference type="NCBI Taxonomy" id="1215330"/>
    <lineage>
        <taxon>Eukaryota</taxon>
        <taxon>Fungi</taxon>
        <taxon>Dikarya</taxon>
        <taxon>Ascomycota</taxon>
        <taxon>Pezizomycotina</taxon>
        <taxon>Eurotiomycetes</taxon>
        <taxon>Eurotiomycetidae</taxon>
        <taxon>Onygenales</taxon>
        <taxon>Arthrodermataceae</taxon>
        <taxon>Trichophyton</taxon>
    </lineage>
</organism>
<feature type="domain" description="RNase III" evidence="2">
    <location>
        <begin position="111"/>
        <end position="264"/>
    </location>
</feature>
<dbReference type="CDD" id="cd00593">
    <property type="entry name" value="RIBOc"/>
    <property type="match status" value="1"/>
</dbReference>
<dbReference type="GO" id="GO:0006396">
    <property type="term" value="P:RNA processing"/>
    <property type="evidence" value="ECO:0007669"/>
    <property type="project" value="InterPro"/>
</dbReference>
<feature type="region of interest" description="Disordered" evidence="1">
    <location>
        <begin position="36"/>
        <end position="80"/>
    </location>
</feature>
<dbReference type="Gene3D" id="1.10.1520.10">
    <property type="entry name" value="Ribonuclease III domain"/>
    <property type="match status" value="1"/>
</dbReference>
<dbReference type="Proteomes" id="UP000023758">
    <property type="component" value="Unassembled WGS sequence"/>
</dbReference>
<evidence type="ECO:0000313" key="3">
    <source>
        <dbReference type="EMBL" id="EZF52453.1"/>
    </source>
</evidence>
<dbReference type="SUPFAM" id="SSF69065">
    <property type="entry name" value="RNase III domain-like"/>
    <property type="match status" value="1"/>
</dbReference>
<evidence type="ECO:0000259" key="2">
    <source>
        <dbReference type="SMART" id="SM00535"/>
    </source>
</evidence>
<dbReference type="GO" id="GO:0003735">
    <property type="term" value="F:structural constituent of ribosome"/>
    <property type="evidence" value="ECO:0007669"/>
    <property type="project" value="InterPro"/>
</dbReference>
<dbReference type="FunFam" id="1.10.1520.10:FF:000018">
    <property type="entry name" value="RNase III domain protein"/>
    <property type="match status" value="1"/>
</dbReference>
<name>A0A022W2Z5_TRIRU</name>
<dbReference type="SMART" id="SM00535">
    <property type="entry name" value="RIBOc"/>
    <property type="match status" value="1"/>
</dbReference>
<dbReference type="GO" id="GO:0032543">
    <property type="term" value="P:mitochondrial translation"/>
    <property type="evidence" value="ECO:0007669"/>
    <property type="project" value="InterPro"/>
</dbReference>
<dbReference type="EMBL" id="KK207849">
    <property type="protein sequence ID" value="EZF52453.1"/>
    <property type="molecule type" value="Genomic_DNA"/>
</dbReference>
<proteinExistence type="predicted"/>